<proteinExistence type="predicted"/>
<keyword evidence="4" id="KW-0378">Hydrolase</keyword>
<keyword evidence="6" id="KW-0464">Manganese</keyword>
<dbReference type="CDD" id="cd03426">
    <property type="entry name" value="NUDIX_CoAse_Nudt7"/>
    <property type="match status" value="1"/>
</dbReference>
<dbReference type="PANTHER" id="PTHR12992:SF11">
    <property type="entry name" value="MITOCHONDRIAL COENZYME A DIPHOSPHATASE NUDT8"/>
    <property type="match status" value="1"/>
</dbReference>
<evidence type="ECO:0000256" key="1">
    <source>
        <dbReference type="ARBA" id="ARBA00001936"/>
    </source>
</evidence>
<sequence>MNLEHHVVSPPVDKRELLDDPGRLLGHISRRLFNISRKDYVQGRAALRPESTSSAVLLLIGSQCGENGPGPCLILNKRSDKVRQPGDICCPGGGITPALDGVLSKMLTLPGMPLKRWAYWPRWQDENGANDRAVSLLLATGLREGFEEMRLNPMAFRFLGPMPPSCLRLFRRKIYPMVGWISRQQRFRPNREVDRIIHVPLEWFWEKERYANYHVSFSPRIQGRGNRESDDFPCFMFESEGRRELLWGVTYRIIMKFMASVFEIHPPDPARLPVISGRLRRSYITGK</sequence>
<dbReference type="OrthoDB" id="9802805at2"/>
<dbReference type="RefSeq" id="WP_020876483.1">
    <property type="nucleotide sequence ID" value="NZ_ATHJ01000076.1"/>
</dbReference>
<comment type="cofactor">
    <cofactor evidence="2">
        <name>Mg(2+)</name>
        <dbReference type="ChEBI" id="CHEBI:18420"/>
    </cofactor>
</comment>
<evidence type="ECO:0000256" key="2">
    <source>
        <dbReference type="ARBA" id="ARBA00001946"/>
    </source>
</evidence>
<comment type="caution">
    <text evidence="7">The sequence shown here is derived from an EMBL/GenBank/DDBJ whole genome shotgun (WGS) entry which is preliminary data.</text>
</comment>
<evidence type="ECO:0000256" key="5">
    <source>
        <dbReference type="ARBA" id="ARBA00022842"/>
    </source>
</evidence>
<evidence type="ECO:0000256" key="4">
    <source>
        <dbReference type="ARBA" id="ARBA00022801"/>
    </source>
</evidence>
<dbReference type="PANTHER" id="PTHR12992">
    <property type="entry name" value="NUDIX HYDROLASE"/>
    <property type="match status" value="1"/>
</dbReference>
<dbReference type="eggNOG" id="ENOG5033VFH">
    <property type="taxonomic scope" value="Bacteria"/>
</dbReference>
<keyword evidence="3" id="KW-0479">Metal-binding</keyword>
<keyword evidence="8" id="KW-1185">Reference proteome</keyword>
<accession>S7TW79</accession>
<evidence type="ECO:0000256" key="3">
    <source>
        <dbReference type="ARBA" id="ARBA00022723"/>
    </source>
</evidence>
<dbReference type="GO" id="GO:0010945">
    <property type="term" value="F:coenzyme A diphosphatase activity"/>
    <property type="evidence" value="ECO:0007669"/>
    <property type="project" value="InterPro"/>
</dbReference>
<organism evidence="7 8">
    <name type="scientific">Desulfococcus multivorans DSM 2059</name>
    <dbReference type="NCBI Taxonomy" id="1121405"/>
    <lineage>
        <taxon>Bacteria</taxon>
        <taxon>Pseudomonadati</taxon>
        <taxon>Thermodesulfobacteriota</taxon>
        <taxon>Desulfobacteria</taxon>
        <taxon>Desulfobacterales</taxon>
        <taxon>Desulfococcaceae</taxon>
        <taxon>Desulfococcus</taxon>
    </lineage>
</organism>
<dbReference type="AlphaFoldDB" id="S7TW79"/>
<dbReference type="InterPro" id="IPR015797">
    <property type="entry name" value="NUDIX_hydrolase-like_dom_sf"/>
</dbReference>
<evidence type="ECO:0000256" key="6">
    <source>
        <dbReference type="ARBA" id="ARBA00023211"/>
    </source>
</evidence>
<gene>
    <name evidence="7" type="ORF">dsmv_2052</name>
</gene>
<dbReference type="GO" id="GO:0046872">
    <property type="term" value="F:metal ion binding"/>
    <property type="evidence" value="ECO:0007669"/>
    <property type="project" value="UniProtKB-KW"/>
</dbReference>
<evidence type="ECO:0008006" key="9">
    <source>
        <dbReference type="Google" id="ProtNLM"/>
    </source>
</evidence>
<dbReference type="Proteomes" id="UP000014977">
    <property type="component" value="Unassembled WGS sequence"/>
</dbReference>
<dbReference type="STRING" id="897.B2D07_06835"/>
<dbReference type="InterPro" id="IPR045121">
    <property type="entry name" value="CoAse"/>
</dbReference>
<dbReference type="EMBL" id="ATHJ01000076">
    <property type="protein sequence ID" value="EPR41271.1"/>
    <property type="molecule type" value="Genomic_DNA"/>
</dbReference>
<dbReference type="Gene3D" id="3.90.79.10">
    <property type="entry name" value="Nucleoside Triphosphate Pyrophosphohydrolase"/>
    <property type="match status" value="1"/>
</dbReference>
<reference evidence="7 8" key="1">
    <citation type="journal article" date="2013" name="Genome Announc.">
        <title>Draft genome sequences for three mercury-methylating, sulfate-reducing bacteria.</title>
        <authorList>
            <person name="Brown S.D."/>
            <person name="Hurt R.A.Jr."/>
            <person name="Gilmour C.C."/>
            <person name="Elias D.A."/>
        </authorList>
    </citation>
    <scope>NUCLEOTIDE SEQUENCE [LARGE SCALE GENOMIC DNA]</scope>
    <source>
        <strain evidence="7 8">DSM 2059</strain>
    </source>
</reference>
<name>S7TW79_DESML</name>
<comment type="cofactor">
    <cofactor evidence="1">
        <name>Mn(2+)</name>
        <dbReference type="ChEBI" id="CHEBI:29035"/>
    </cofactor>
</comment>
<keyword evidence="5" id="KW-0460">Magnesium</keyword>
<protein>
    <recommendedName>
        <fullName evidence="9">NUDIX hydrolase</fullName>
    </recommendedName>
</protein>
<dbReference type="SUPFAM" id="SSF55811">
    <property type="entry name" value="Nudix"/>
    <property type="match status" value="1"/>
</dbReference>
<evidence type="ECO:0000313" key="8">
    <source>
        <dbReference type="Proteomes" id="UP000014977"/>
    </source>
</evidence>
<evidence type="ECO:0000313" key="7">
    <source>
        <dbReference type="EMBL" id="EPR41271.1"/>
    </source>
</evidence>